<dbReference type="InterPro" id="IPR019557">
    <property type="entry name" value="AminoTfrase-like_pln_mobile"/>
</dbReference>
<dbReference type="EMBL" id="SSTD01006027">
    <property type="protein sequence ID" value="TYK20969.1"/>
    <property type="molecule type" value="Genomic_DNA"/>
</dbReference>
<dbReference type="Pfam" id="PF10536">
    <property type="entry name" value="PMD"/>
    <property type="match status" value="1"/>
</dbReference>
<gene>
    <name evidence="3" type="ORF">E5676_scaffold18270G00010</name>
</gene>
<reference evidence="3 4" key="1">
    <citation type="submission" date="2019-08" db="EMBL/GenBank/DDBJ databases">
        <title>Draft genome sequences of two oriental melons (Cucumis melo L. var makuwa).</title>
        <authorList>
            <person name="Kwon S.-Y."/>
        </authorList>
    </citation>
    <scope>NUCLEOTIDE SEQUENCE [LARGE SCALE GENOMIC DNA]</scope>
    <source>
        <strain evidence="4">cv. Chang Bougi</strain>
        <tissue evidence="3">Leaf</tissue>
    </source>
</reference>
<dbReference type="AlphaFoldDB" id="A0A5D3DCE5"/>
<name>A0A5D3DCE5_CUCMM</name>
<protein>
    <recommendedName>
        <fullName evidence="2">Aminotransferase-like plant mobile domain-containing protein</fullName>
    </recommendedName>
</protein>
<dbReference type="PANTHER" id="PTHR36607">
    <property type="entry name" value="1,2-DIHYDROXY-3-KETO-5-METHYLTHIOPENTENE DIOXYGENASE 4"/>
    <property type="match status" value="1"/>
</dbReference>
<feature type="domain" description="Aminotransferase-like plant mobile" evidence="2">
    <location>
        <begin position="136"/>
        <end position="370"/>
    </location>
</feature>
<accession>A0A5D3DCE5</accession>
<organism evidence="3 4">
    <name type="scientific">Cucumis melo var. makuwa</name>
    <name type="common">Oriental melon</name>
    <dbReference type="NCBI Taxonomy" id="1194695"/>
    <lineage>
        <taxon>Eukaryota</taxon>
        <taxon>Viridiplantae</taxon>
        <taxon>Streptophyta</taxon>
        <taxon>Embryophyta</taxon>
        <taxon>Tracheophyta</taxon>
        <taxon>Spermatophyta</taxon>
        <taxon>Magnoliopsida</taxon>
        <taxon>eudicotyledons</taxon>
        <taxon>Gunneridae</taxon>
        <taxon>Pentapetalae</taxon>
        <taxon>rosids</taxon>
        <taxon>fabids</taxon>
        <taxon>Cucurbitales</taxon>
        <taxon>Cucurbitaceae</taxon>
        <taxon>Benincaseae</taxon>
        <taxon>Cucumis</taxon>
    </lineage>
</organism>
<evidence type="ECO:0000259" key="2">
    <source>
        <dbReference type="Pfam" id="PF10536"/>
    </source>
</evidence>
<sequence length="408" mass="46183">MVYFTERFLSGVRHLVILSDRNQPREDGLSLIVEKPWAGAFANHWPRLDNNSVLPRLSVEVHLSEGKSAWVLQSSIHIEAPNSGRALTLGQRLIEGQTRWGTVTKVPGEFCFIDCYWEWLELVVGRNTRLLYSTRLYGAVTASLYTYDCNSDVVRAFCEAWCPSTNTLHTMAGELSISLWDLWSFGGLPIKGAYYSIVCTQRNDRSASSKNDSQVTIGSWISFWYLGSKSYDKPTTRKQKKASRSKSTQNPDGSKIQAREWSSRESMLFAELGIRDDLKDETYLAAFLSCWLCLFVFPQKGSFLRPGVFRVASLMAAGTIYSLAVPVLANIYHGLGLITKASNPIGRMDFHFPMHYVHGWLAYYFGTHYPLPTEVRRPKMTNFSGEGGSIYFGKYEARELIHNGARIQ</sequence>
<dbReference type="PANTHER" id="PTHR36607:SF23">
    <property type="entry name" value="AMINOTRANSFERASE-LIKE PLANT MOBILE DOMAIN-CONTAINING PROTEIN"/>
    <property type="match status" value="1"/>
</dbReference>
<evidence type="ECO:0000313" key="3">
    <source>
        <dbReference type="EMBL" id="TYK20969.1"/>
    </source>
</evidence>
<proteinExistence type="predicted"/>
<evidence type="ECO:0000313" key="4">
    <source>
        <dbReference type="Proteomes" id="UP000321947"/>
    </source>
</evidence>
<feature type="region of interest" description="Disordered" evidence="1">
    <location>
        <begin position="232"/>
        <end position="259"/>
    </location>
</feature>
<evidence type="ECO:0000256" key="1">
    <source>
        <dbReference type="SAM" id="MobiDB-lite"/>
    </source>
</evidence>
<dbReference type="Proteomes" id="UP000321947">
    <property type="component" value="Unassembled WGS sequence"/>
</dbReference>
<comment type="caution">
    <text evidence="3">The sequence shown here is derived from an EMBL/GenBank/DDBJ whole genome shotgun (WGS) entry which is preliminary data.</text>
</comment>